<gene>
    <name evidence="1" type="ORF">H2B03_00065</name>
</gene>
<name>A0AC60VVZ9_9ARCH</name>
<sequence length="90" mass="10459">MPIPEDVQDYVEKQINLMISQTEAYLPFIKVAFPYSKNLADACYNLIVGSAVSIFVNQYAMRLKYPSAEDFTEFGKITVKYRDQIDQFFK</sequence>
<reference evidence="1 2" key="1">
    <citation type="journal article" date="2020" name="Appl. Environ. Microbiol.">
        <title>Genomic Characteristics of a Novel Species of Ammonia-Oxidizing Archaea from the Jiulong River Estuary.</title>
        <authorList>
            <person name="Zou D."/>
            <person name="Wan R."/>
            <person name="Han L."/>
            <person name="Xu M.N."/>
            <person name="Liu Y."/>
            <person name="Liu H."/>
            <person name="Kao S.J."/>
            <person name="Li M."/>
        </authorList>
    </citation>
    <scope>NUCLEOTIDE SEQUENCE [LARGE SCALE GENOMIC DNA]</scope>
    <source>
        <strain evidence="1">W1bin1</strain>
    </source>
</reference>
<comment type="caution">
    <text evidence="1">The sequence shown here is derived from an EMBL/GenBank/DDBJ whole genome shotgun (WGS) entry which is preliminary data.</text>
</comment>
<protein>
    <submittedName>
        <fullName evidence="1">Uncharacterized protein</fullName>
    </submittedName>
</protein>
<dbReference type="Proteomes" id="UP000559653">
    <property type="component" value="Unassembled WGS sequence"/>
</dbReference>
<organism evidence="1 2">
    <name type="scientific">Candidatus Nitrosomaritimum aestuariumsis</name>
    <dbReference type="NCBI Taxonomy" id="3342354"/>
    <lineage>
        <taxon>Archaea</taxon>
        <taxon>Nitrososphaerota</taxon>
        <taxon>Nitrososphaeria</taxon>
        <taxon>Nitrosopumilales</taxon>
        <taxon>Nitrosopumilaceae</taxon>
        <taxon>Candidatus Nitrosomaritimum</taxon>
    </lineage>
</organism>
<accession>A0AC60VVZ9</accession>
<evidence type="ECO:0000313" key="1">
    <source>
        <dbReference type="EMBL" id="MBA4451563.1"/>
    </source>
</evidence>
<dbReference type="EMBL" id="JACEMZ010000001">
    <property type="protein sequence ID" value="MBA4451563.1"/>
    <property type="molecule type" value="Genomic_DNA"/>
</dbReference>
<proteinExistence type="predicted"/>
<evidence type="ECO:0000313" key="2">
    <source>
        <dbReference type="Proteomes" id="UP000559653"/>
    </source>
</evidence>